<evidence type="ECO:0000259" key="1">
    <source>
        <dbReference type="SMART" id="SM00731"/>
    </source>
</evidence>
<gene>
    <name evidence="2" type="ORF">FHK82_14270</name>
</gene>
<dbReference type="InterPro" id="IPR006640">
    <property type="entry name" value="SprT-like_domain"/>
</dbReference>
<organism evidence="2 3">
    <name type="scientific">Sedimenticola thiotaurini</name>
    <dbReference type="NCBI Taxonomy" id="1543721"/>
    <lineage>
        <taxon>Bacteria</taxon>
        <taxon>Pseudomonadati</taxon>
        <taxon>Pseudomonadota</taxon>
        <taxon>Gammaproteobacteria</taxon>
        <taxon>Chromatiales</taxon>
        <taxon>Sedimenticolaceae</taxon>
        <taxon>Sedimenticola</taxon>
    </lineage>
</organism>
<protein>
    <recommendedName>
        <fullName evidence="1">SprT-like domain-containing protein</fullName>
    </recommendedName>
</protein>
<comment type="caution">
    <text evidence="2">The sequence shown here is derived from an EMBL/GenBank/DDBJ whole genome shotgun (WGS) entry which is preliminary data.</text>
</comment>
<evidence type="ECO:0000313" key="2">
    <source>
        <dbReference type="EMBL" id="TVT52077.1"/>
    </source>
</evidence>
<accession>A0A558CTH3</accession>
<dbReference type="GO" id="GO:0006950">
    <property type="term" value="P:response to stress"/>
    <property type="evidence" value="ECO:0007669"/>
    <property type="project" value="UniProtKB-ARBA"/>
</dbReference>
<dbReference type="Pfam" id="PF10263">
    <property type="entry name" value="SprT-like"/>
    <property type="match status" value="1"/>
</dbReference>
<dbReference type="Proteomes" id="UP000317355">
    <property type="component" value="Unassembled WGS sequence"/>
</dbReference>
<evidence type="ECO:0000313" key="3">
    <source>
        <dbReference type="Proteomes" id="UP000317355"/>
    </source>
</evidence>
<dbReference type="PANTHER" id="PTHR38773:SF1">
    <property type="entry name" value="PROTEIN SPRT"/>
    <property type="match status" value="1"/>
</dbReference>
<dbReference type="PANTHER" id="PTHR38773">
    <property type="entry name" value="PROTEIN SPRT"/>
    <property type="match status" value="1"/>
</dbReference>
<dbReference type="AlphaFoldDB" id="A0A558CTH3"/>
<sequence length="172" mass="19766">MFETALQKEVEQLTLQLLTTAGKHFGKAPGKVNIKFDLTGKAAGMALFPHRATPIIRFNALLLLENREDFLKRTVPHEVAHVIARNIFGKKIRPHGVEWKQVMELFGAEASRCHSYDVSRSTRRTLKRFSYHCECRTHELSSIRHNRVLQGQRYHCVKCSQPLKQSSDTDNL</sequence>
<dbReference type="EMBL" id="VMRY01000076">
    <property type="protein sequence ID" value="TVT52077.1"/>
    <property type="molecule type" value="Genomic_DNA"/>
</dbReference>
<feature type="domain" description="SprT-like" evidence="1">
    <location>
        <begin position="11"/>
        <end position="166"/>
    </location>
</feature>
<reference evidence="2 3" key="1">
    <citation type="submission" date="2019-07" db="EMBL/GenBank/DDBJ databases">
        <title>The pathways for chlorine oxyanion respiration interact through the shared metabolite chlorate.</title>
        <authorList>
            <person name="Barnum T.P."/>
            <person name="Cheng Y."/>
            <person name="Hill K.A."/>
            <person name="Lucas L.N."/>
            <person name="Carlson H.K."/>
            <person name="Coates J.D."/>
        </authorList>
    </citation>
    <scope>NUCLEOTIDE SEQUENCE [LARGE SCALE GENOMIC DNA]</scope>
    <source>
        <strain evidence="2">BK-3</strain>
    </source>
</reference>
<dbReference type="SMART" id="SM00731">
    <property type="entry name" value="SprT"/>
    <property type="match status" value="1"/>
</dbReference>
<proteinExistence type="predicted"/>
<name>A0A558CTH3_9GAMM</name>